<organism evidence="2">
    <name type="scientific">Albugo laibachii Nc14</name>
    <dbReference type="NCBI Taxonomy" id="890382"/>
    <lineage>
        <taxon>Eukaryota</taxon>
        <taxon>Sar</taxon>
        <taxon>Stramenopiles</taxon>
        <taxon>Oomycota</taxon>
        <taxon>Peronosporomycetes</taxon>
        <taxon>Albuginales</taxon>
        <taxon>Albuginaceae</taxon>
        <taxon>Albugo</taxon>
    </lineage>
</organism>
<dbReference type="HOGENOM" id="CLU_2282694_0_0_1"/>
<sequence length="102" mass="12142">MLRYFNAPSESVPFRGKTPTFLPTVLARVAQSIHLQLKMKTHRVLKEQEDESLHPSRKSNRSIVSPQLDQEPLWWIRECERWKITITTSARYERKQTEFESD</sequence>
<reference evidence="2" key="1">
    <citation type="journal article" date="2011" name="PLoS Biol.">
        <title>Gene gain and loss during evolution of obligate parasitism in the white rust pathogen of Arabidopsis thaliana.</title>
        <authorList>
            <person name="Kemen E."/>
            <person name="Gardiner A."/>
            <person name="Schultz-Larsen T."/>
            <person name="Kemen A.C."/>
            <person name="Balmuth A.L."/>
            <person name="Robert-Seilaniantz A."/>
            <person name="Bailey K."/>
            <person name="Holub E."/>
            <person name="Studholme D.J."/>
            <person name="Maclean D."/>
            <person name="Jones J.D."/>
        </authorList>
    </citation>
    <scope>NUCLEOTIDE SEQUENCE</scope>
</reference>
<accession>F0WLG7</accession>
<gene>
    <name evidence="2" type="primary">AlNc14C145G7354</name>
    <name evidence="2" type="ORF">ALNC14_082730</name>
</gene>
<dbReference type="EMBL" id="FR824190">
    <property type="protein sequence ID" value="CCA22130.1"/>
    <property type="molecule type" value="Genomic_DNA"/>
</dbReference>
<evidence type="ECO:0000256" key="1">
    <source>
        <dbReference type="SAM" id="MobiDB-lite"/>
    </source>
</evidence>
<feature type="region of interest" description="Disordered" evidence="1">
    <location>
        <begin position="46"/>
        <end position="65"/>
    </location>
</feature>
<protein>
    <submittedName>
        <fullName evidence="2">AlNc14C145G7354 protein</fullName>
    </submittedName>
</protein>
<dbReference type="AlphaFoldDB" id="F0WLG7"/>
<name>F0WLG7_9STRA</name>
<evidence type="ECO:0000313" key="2">
    <source>
        <dbReference type="EMBL" id="CCA22130.1"/>
    </source>
</evidence>
<reference evidence="2" key="2">
    <citation type="submission" date="2011-02" db="EMBL/GenBank/DDBJ databases">
        <authorList>
            <person name="MacLean D."/>
        </authorList>
    </citation>
    <scope>NUCLEOTIDE SEQUENCE</scope>
</reference>
<proteinExistence type="predicted"/>